<evidence type="ECO:0000313" key="2">
    <source>
        <dbReference type="EMBL" id="BAU75716.1"/>
    </source>
</evidence>
<reference evidence="2 3" key="2">
    <citation type="journal article" date="2017" name="Int. J. Syst. Evol. Microbiol.">
        <title>Pseudomonas furukawaii sp. nov., a polychlorinated biphenyl-degrading bacterium isolated from biphenyl-contaminated soil in Japan.</title>
        <authorList>
            <person name="Kimura N."/>
            <person name="Watanabe T."/>
            <person name="Suenaga H."/>
            <person name="Fujihara H."/>
            <person name="Futagami T."/>
            <person name="Goto M."/>
            <person name="Hanada S."/>
            <person name="Hirose J."/>
        </authorList>
    </citation>
    <scope>NUCLEOTIDE SEQUENCE [LARGE SCALE GENOMIC DNA]</scope>
    <source>
        <strain evidence="3">DSM 10086 / NBRC 110670 / KF707</strain>
    </source>
</reference>
<dbReference type="AlphaFoldDB" id="A0AAD1FGK5"/>
<dbReference type="Gene3D" id="3.40.50.150">
    <property type="entry name" value="Vaccinia Virus protein VP39"/>
    <property type="match status" value="1"/>
</dbReference>
<organism evidence="2 3">
    <name type="scientific">Metapseudomonas furukawaii</name>
    <name type="common">Pseudomonas furukawaii</name>
    <dbReference type="NCBI Taxonomy" id="1149133"/>
    <lineage>
        <taxon>Bacteria</taxon>
        <taxon>Pseudomonadati</taxon>
        <taxon>Pseudomonadota</taxon>
        <taxon>Gammaproteobacteria</taxon>
        <taxon>Pseudomonadales</taxon>
        <taxon>Pseudomonadaceae</taxon>
        <taxon>Metapseudomonas</taxon>
    </lineage>
</organism>
<dbReference type="EC" id="2.4.1.-" evidence="2"/>
<dbReference type="CDD" id="cd02440">
    <property type="entry name" value="AdoMet_MTases"/>
    <property type="match status" value="1"/>
</dbReference>
<reference evidence="3" key="1">
    <citation type="submission" date="2015-05" db="EMBL/GenBank/DDBJ databases">
        <title>Draft genome sequencing of a biphenyl-degrading bacterium, Pseudomonas balearica KF707 (=NBRC110670).</title>
        <authorList>
            <person name="Kimura N."/>
            <person name="Hirose J."/>
            <person name="Watanabe T."/>
            <person name="Suenaga H."/>
            <person name="Fujihara H."/>
            <person name="Noguchi M."/>
            <person name="Hashimoto M."/>
            <person name="Shimodaira J."/>
            <person name="Tsuchikane K."/>
            <person name="Hosoyama A."/>
            <person name="Yamazoe A."/>
            <person name="Fujita N."/>
            <person name="Furukawa K."/>
        </authorList>
    </citation>
    <scope>NUCLEOTIDE SEQUENCE [LARGE SCALE GENOMIC DNA]</scope>
    <source>
        <strain evidence="3">DSM 10086 / NBRC 110670 / KF707</strain>
    </source>
</reference>
<dbReference type="InterPro" id="IPR029063">
    <property type="entry name" value="SAM-dependent_MTases_sf"/>
</dbReference>
<evidence type="ECO:0000313" key="3">
    <source>
        <dbReference type="Proteomes" id="UP000218554"/>
    </source>
</evidence>
<sequence>MKRSCPCCAHSVEGALESPAYTRCLSCGHRWRTPPAATDAGYYESLVARNDLQAPWFARKIAERSAALSDLLAPGLRVLEVGCAEGALGQALKARLPVVYDGIELSRDRDLASQHLDRVFSTSAAGVSTLPYDLIASFHVLEHIAEPEAELLAWARLLGPAGRLLIEVPNQAGHPSLADDRNPEHLHQFTPASLGMLLARCGFACRSLTTGHYESPVYPDSIRVIAERQAQPAIQRELLLQRFRQRLGGPFIAYAIGGDFHNYLEPLAEGLELHALVDSSPAKWGQQRAGFVVEGYDPARHGDLPILICSIRFGADIRRQLLAMGIAPERLVGLEAVYEGT</sequence>
<proteinExistence type="predicted"/>
<gene>
    <name evidence="2" type="ORF">KF707C_40280</name>
</gene>
<protein>
    <submittedName>
        <fullName evidence="2">Glycosyltransferase</fullName>
        <ecNumber evidence="2">2.4.1.-</ecNumber>
    </submittedName>
</protein>
<dbReference type="Pfam" id="PF13489">
    <property type="entry name" value="Methyltransf_23"/>
    <property type="match status" value="1"/>
</dbReference>
<name>A0AAD1FGK5_METFU</name>
<dbReference type="GO" id="GO:0016757">
    <property type="term" value="F:glycosyltransferase activity"/>
    <property type="evidence" value="ECO:0007669"/>
    <property type="project" value="UniProtKB-KW"/>
</dbReference>
<dbReference type="PANTHER" id="PTHR43861:SF3">
    <property type="entry name" value="PUTATIVE (AFU_ORTHOLOGUE AFUA_2G14390)-RELATED"/>
    <property type="match status" value="1"/>
</dbReference>
<dbReference type="KEGG" id="pfuw:KF707C_40280"/>
<accession>A0AAD1FGK5</accession>
<dbReference type="SUPFAM" id="SSF53335">
    <property type="entry name" value="S-adenosyl-L-methionine-dependent methyltransferases"/>
    <property type="match status" value="1"/>
</dbReference>
<dbReference type="Proteomes" id="UP000218554">
    <property type="component" value="Chromosome"/>
</dbReference>
<keyword evidence="1 2" id="KW-0808">Transferase</keyword>
<dbReference type="EMBL" id="AP014862">
    <property type="protein sequence ID" value="BAU75716.1"/>
    <property type="molecule type" value="Genomic_DNA"/>
</dbReference>
<evidence type="ECO:0000256" key="1">
    <source>
        <dbReference type="ARBA" id="ARBA00022679"/>
    </source>
</evidence>
<dbReference type="PANTHER" id="PTHR43861">
    <property type="entry name" value="TRANS-ACONITATE 2-METHYLTRANSFERASE-RELATED"/>
    <property type="match status" value="1"/>
</dbReference>
<keyword evidence="2" id="KW-0328">Glycosyltransferase</keyword>
<keyword evidence="3" id="KW-1185">Reference proteome</keyword>
<dbReference type="RefSeq" id="WP_003456947.1">
    <property type="nucleotide sequence ID" value="NZ_AJMR01000230.1"/>
</dbReference>